<comment type="caution">
    <text evidence="3">The sequence shown here is derived from an EMBL/GenBank/DDBJ whole genome shotgun (WGS) entry which is preliminary data.</text>
</comment>
<organism evidence="3 4">
    <name type="scientific">Saccharomyces arboricola (strain H-6 / AS 2.3317 / CBS 10644)</name>
    <name type="common">Yeast</name>
    <dbReference type="NCBI Taxonomy" id="1160507"/>
    <lineage>
        <taxon>Eukaryota</taxon>
        <taxon>Fungi</taxon>
        <taxon>Dikarya</taxon>
        <taxon>Ascomycota</taxon>
        <taxon>Saccharomycotina</taxon>
        <taxon>Saccharomycetes</taxon>
        <taxon>Saccharomycetales</taxon>
        <taxon>Saccharomycetaceae</taxon>
        <taxon>Saccharomyces</taxon>
    </lineage>
</organism>
<dbReference type="Proteomes" id="UP000006968">
    <property type="component" value="Chromosome XIV"/>
</dbReference>
<evidence type="ECO:0000256" key="1">
    <source>
        <dbReference type="SAM" id="MobiDB-lite"/>
    </source>
</evidence>
<gene>
    <name evidence="3" type="ORF">SU7_3062</name>
</gene>
<sequence>METPQMNAIQEEDNSSPEIAFQTPNLNDSDASSFSLSNMNGVGNLDGIPSQNRTLFASPRPSSLFYSAKEGNNSSSSIIYNPSFTFGENAPSNNTANEGALLRGKNNENRRQSLKYIPGPKLVPPPPRTRSPIRGISPDGNNSKRSSLTLDSPFNFTTSTLQSHQQTPPSSAASRTSFRKGHRYKHSSVSMNFFQEPEVKIPLNIAKSLPIPEMNDLISNLPWPRAYVQLSITALQIVACLVTFQIGHSYSWNNFITLSHFITYDIIGSLVIIFVENLSQFQVWFTGTITFPFGLNRMDVLSSFALAVSLCFVGLDLLFHIVEELIVLFVEADSASTNSHDHDEINEQIPHSHFANANDSQNENITLWYTILMANLVLSTLSLYKTFYANKYSNLKTKNPIITITYTAYLFIYPLLLDLLSSISDYLATLVISTLILWHGLTIARWTSTILLMGFSTTSLSNSALFNNSLATDATTNAQADSKSDKEKPFVRPRSMSTLPIATKSNKAVKVGFWDPITSTENPTNIKNMIKGQIERLNEFKSRCILNYDDIIISKVNFTLYVVLIKIKMKGGSNDDELMLRLAIDKCIQTNIPSCETTIDIDRI</sequence>
<evidence type="ECO:0000313" key="3">
    <source>
        <dbReference type="EMBL" id="EJS41870.1"/>
    </source>
</evidence>
<proteinExistence type="predicted"/>
<evidence type="ECO:0000313" key="4">
    <source>
        <dbReference type="Proteomes" id="UP000006968"/>
    </source>
</evidence>
<keyword evidence="2" id="KW-0812">Transmembrane</keyword>
<dbReference type="OrthoDB" id="5382797at2759"/>
<keyword evidence="2" id="KW-1133">Transmembrane helix</keyword>
<dbReference type="EMBL" id="ALIE01000174">
    <property type="protein sequence ID" value="EJS41870.1"/>
    <property type="molecule type" value="Genomic_DNA"/>
</dbReference>
<keyword evidence="4" id="KW-1185">Reference proteome</keyword>
<name>J8PIB8_SACAR</name>
<protein>
    <submittedName>
        <fullName evidence="3">Zrg17p</fullName>
    </submittedName>
</protein>
<feature type="region of interest" description="Disordered" evidence="1">
    <location>
        <begin position="1"/>
        <end position="34"/>
    </location>
</feature>
<feature type="transmembrane region" description="Helical" evidence="2">
    <location>
        <begin position="258"/>
        <end position="279"/>
    </location>
</feature>
<keyword evidence="2" id="KW-0472">Membrane</keyword>
<feature type="transmembrane region" description="Helical" evidence="2">
    <location>
        <begin position="400"/>
        <end position="420"/>
    </location>
</feature>
<accession>J8PIB8</accession>
<feature type="transmembrane region" description="Helical" evidence="2">
    <location>
        <begin position="367"/>
        <end position="388"/>
    </location>
</feature>
<feature type="transmembrane region" description="Helical" evidence="2">
    <location>
        <begin position="226"/>
        <end position="246"/>
    </location>
</feature>
<feature type="region of interest" description="Disordered" evidence="1">
    <location>
        <begin position="115"/>
        <end position="179"/>
    </location>
</feature>
<feature type="transmembrane region" description="Helical" evidence="2">
    <location>
        <begin position="300"/>
        <end position="322"/>
    </location>
</feature>
<feature type="compositionally biased region" description="Polar residues" evidence="1">
    <location>
        <begin position="139"/>
        <end position="176"/>
    </location>
</feature>
<feature type="transmembrane region" description="Helical" evidence="2">
    <location>
        <begin position="426"/>
        <end position="444"/>
    </location>
</feature>
<feature type="region of interest" description="Disordered" evidence="1">
    <location>
        <begin position="90"/>
        <end position="109"/>
    </location>
</feature>
<feature type="compositionally biased region" description="Polar residues" evidence="1">
    <location>
        <begin position="22"/>
        <end position="34"/>
    </location>
</feature>
<evidence type="ECO:0000256" key="2">
    <source>
        <dbReference type="SAM" id="Phobius"/>
    </source>
</evidence>
<dbReference type="AlphaFoldDB" id="J8PIB8"/>
<dbReference type="HOGENOM" id="CLU_423382_0_0_1"/>
<reference evidence="3 4" key="1">
    <citation type="journal article" date="2013" name="BMC Genomics">
        <title>High quality de novo sequencing and assembly of the Saccharomyces arboricolus genome.</title>
        <authorList>
            <person name="Liti G."/>
            <person name="Nguyen Ba A.N."/>
            <person name="Blythe M."/>
            <person name="Mueller C.A."/>
            <person name="Bergstroem A."/>
            <person name="Cubillos F.A."/>
            <person name="Dafhnis-Calas F."/>
            <person name="Khoshraftar S."/>
            <person name="Malla S."/>
            <person name="Mehta N."/>
            <person name="Siow C.C."/>
            <person name="Warringer J."/>
            <person name="Moses A.M."/>
            <person name="Louis E.J."/>
            <person name="Nieduszynski C.A."/>
        </authorList>
    </citation>
    <scope>NUCLEOTIDE SEQUENCE [LARGE SCALE GENOMIC DNA]</scope>
    <source>
        <strain evidence="4">H-6 / AS 2.3317 / CBS 10644</strain>
    </source>
</reference>